<feature type="transmembrane region" description="Helical" evidence="1">
    <location>
        <begin position="32"/>
        <end position="50"/>
    </location>
</feature>
<evidence type="ECO:0000256" key="1">
    <source>
        <dbReference type="SAM" id="Phobius"/>
    </source>
</evidence>
<evidence type="ECO:0000313" key="2">
    <source>
        <dbReference type="EMBL" id="PZQ96909.1"/>
    </source>
</evidence>
<comment type="caution">
    <text evidence="2">The sequence shown here is derived from an EMBL/GenBank/DDBJ whole genome shotgun (WGS) entry which is preliminary data.</text>
</comment>
<reference evidence="2 3" key="1">
    <citation type="submission" date="2017-08" db="EMBL/GenBank/DDBJ databases">
        <title>Infants hospitalized years apart are colonized by the same room-sourced microbial strains.</title>
        <authorList>
            <person name="Brooks B."/>
            <person name="Olm M.R."/>
            <person name="Firek B.A."/>
            <person name="Baker R."/>
            <person name="Thomas B.C."/>
            <person name="Morowitz M.J."/>
            <person name="Banfield J.F."/>
        </authorList>
    </citation>
    <scope>NUCLEOTIDE SEQUENCE [LARGE SCALE GENOMIC DNA]</scope>
    <source>
        <strain evidence="2">S2_003_000_R2_11</strain>
    </source>
</reference>
<accession>A0A2W5S577</accession>
<gene>
    <name evidence="2" type="ORF">DI533_15220</name>
</gene>
<dbReference type="EMBL" id="QFQS01000003">
    <property type="protein sequence ID" value="PZQ96909.1"/>
    <property type="molecule type" value="Genomic_DNA"/>
</dbReference>
<organism evidence="2 3">
    <name type="scientific">Cereibacter sphaeroides</name>
    <name type="common">Rhodobacter sphaeroides</name>
    <dbReference type="NCBI Taxonomy" id="1063"/>
    <lineage>
        <taxon>Bacteria</taxon>
        <taxon>Pseudomonadati</taxon>
        <taxon>Pseudomonadota</taxon>
        <taxon>Alphaproteobacteria</taxon>
        <taxon>Rhodobacterales</taxon>
        <taxon>Paracoccaceae</taxon>
        <taxon>Cereibacter</taxon>
    </lineage>
</organism>
<evidence type="ECO:0000313" key="3">
    <source>
        <dbReference type="Proteomes" id="UP000248975"/>
    </source>
</evidence>
<dbReference type="Proteomes" id="UP000248975">
    <property type="component" value="Unassembled WGS sequence"/>
</dbReference>
<keyword evidence="1" id="KW-1133">Transmembrane helix</keyword>
<name>A0A2W5S577_CERSP</name>
<keyword evidence="1" id="KW-0472">Membrane</keyword>
<dbReference type="AlphaFoldDB" id="A0A2W5S577"/>
<keyword evidence="1" id="KW-0812">Transmembrane</keyword>
<proteinExistence type="predicted"/>
<feature type="transmembrane region" description="Helical" evidence="1">
    <location>
        <begin position="56"/>
        <end position="75"/>
    </location>
</feature>
<protein>
    <submittedName>
        <fullName evidence="2">Uncharacterized protein</fullName>
    </submittedName>
</protein>
<sequence length="76" mass="8367">MTTRPSAASKFFYRIPVIGWIARDISRDINNIWYALVIVVTAVFLAVWAWGIVALAMVALATVPVIFALLLAITFG</sequence>